<protein>
    <submittedName>
        <fullName evidence="2">Uncharacterized protein</fullName>
    </submittedName>
</protein>
<feature type="compositionally biased region" description="Polar residues" evidence="1">
    <location>
        <begin position="112"/>
        <end position="129"/>
    </location>
</feature>
<evidence type="ECO:0000313" key="3">
    <source>
        <dbReference type="Proteomes" id="UP001327560"/>
    </source>
</evidence>
<feature type="compositionally biased region" description="Low complexity" evidence="1">
    <location>
        <begin position="1"/>
        <end position="12"/>
    </location>
</feature>
<keyword evidence="3" id="KW-1185">Reference proteome</keyword>
<dbReference type="EMBL" id="CP136895">
    <property type="protein sequence ID" value="WOL11370.1"/>
    <property type="molecule type" value="Genomic_DNA"/>
</dbReference>
<organism evidence="2 3">
    <name type="scientific">Canna indica</name>
    <name type="common">Indian-shot</name>
    <dbReference type="NCBI Taxonomy" id="4628"/>
    <lineage>
        <taxon>Eukaryota</taxon>
        <taxon>Viridiplantae</taxon>
        <taxon>Streptophyta</taxon>
        <taxon>Embryophyta</taxon>
        <taxon>Tracheophyta</taxon>
        <taxon>Spermatophyta</taxon>
        <taxon>Magnoliopsida</taxon>
        <taxon>Liliopsida</taxon>
        <taxon>Zingiberales</taxon>
        <taxon>Cannaceae</taxon>
        <taxon>Canna</taxon>
    </lineage>
</organism>
<evidence type="ECO:0000256" key="1">
    <source>
        <dbReference type="SAM" id="MobiDB-lite"/>
    </source>
</evidence>
<feature type="region of interest" description="Disordered" evidence="1">
    <location>
        <begin position="82"/>
        <end position="129"/>
    </location>
</feature>
<name>A0AAQ3QKF8_9LILI</name>
<feature type="region of interest" description="Disordered" evidence="1">
    <location>
        <begin position="1"/>
        <end position="28"/>
    </location>
</feature>
<gene>
    <name evidence="2" type="ORF">Cni_G20132</name>
</gene>
<accession>A0AAQ3QKF8</accession>
<dbReference type="AlphaFoldDB" id="A0AAQ3QKF8"/>
<reference evidence="2 3" key="1">
    <citation type="submission" date="2023-10" db="EMBL/GenBank/DDBJ databases">
        <title>Chromosome-scale genome assembly provides insights into flower coloration mechanisms of Canna indica.</title>
        <authorList>
            <person name="Li C."/>
        </authorList>
    </citation>
    <scope>NUCLEOTIDE SEQUENCE [LARGE SCALE GENOMIC DNA]</scope>
    <source>
        <tissue evidence="2">Flower</tissue>
    </source>
</reference>
<evidence type="ECO:0000313" key="2">
    <source>
        <dbReference type="EMBL" id="WOL11370.1"/>
    </source>
</evidence>
<dbReference type="Proteomes" id="UP001327560">
    <property type="component" value="Chromosome 6"/>
</dbReference>
<proteinExistence type="predicted"/>
<sequence length="197" mass="21931">MEEATPSSVQRPPSDPPDDQRPIPNDHLPLFSILHSKLSSRLLENPNPCPGIDKGKGLPSILFVNPLPNRVKEKGRRLFYLSVPNPNPNPVREKGKRGKGHLESQCPKKASLPSSGGTNTPNIGSSPPFNQRGVAARSIWWDLEADSASYLVQQPTAIAERQFAECNDGRRWWWCSVCEDLKHRRPKQRSGIKAKSS</sequence>